<proteinExistence type="predicted"/>
<sequence length="113" mass="11469">MRYSGTAVSTLAGVTPLVMSSAVGVGSFGQSSGRHWAGSASDGRGESEPEEPGGRDGVGLGVALVDADDPGTRPESSDGISEHPLPTVSAATAAAETAHRIAREPRRSIIRRT</sequence>
<gene>
    <name evidence="2" type="ORF">CYJ73_03250</name>
</gene>
<dbReference type="STRING" id="2055.BCM27_09575"/>
<feature type="region of interest" description="Disordered" evidence="1">
    <location>
        <begin position="24"/>
        <end position="113"/>
    </location>
</feature>
<evidence type="ECO:0000313" key="2">
    <source>
        <dbReference type="EMBL" id="PKZ67072.1"/>
    </source>
</evidence>
<organism evidence="2 3">
    <name type="scientific">Gordonia terrae</name>
    <dbReference type="NCBI Taxonomy" id="2055"/>
    <lineage>
        <taxon>Bacteria</taxon>
        <taxon>Bacillati</taxon>
        <taxon>Actinomycetota</taxon>
        <taxon>Actinomycetes</taxon>
        <taxon>Mycobacteriales</taxon>
        <taxon>Gordoniaceae</taxon>
        <taxon>Gordonia</taxon>
    </lineage>
</organism>
<dbReference type="EMBL" id="PKJC01000002">
    <property type="protein sequence ID" value="PKZ67072.1"/>
    <property type="molecule type" value="Genomic_DNA"/>
</dbReference>
<accession>A0A2I1RD53</accession>
<reference evidence="2 3" key="1">
    <citation type="submission" date="2017-12" db="EMBL/GenBank/DDBJ databases">
        <title>Phylogenetic diversity of female urinary microbiome.</title>
        <authorList>
            <person name="Thomas-White K."/>
            <person name="Wolfe A.J."/>
        </authorList>
    </citation>
    <scope>NUCLEOTIDE SEQUENCE [LARGE SCALE GENOMIC DNA]</scope>
    <source>
        <strain evidence="2 3">UMB0777</strain>
    </source>
</reference>
<evidence type="ECO:0000313" key="3">
    <source>
        <dbReference type="Proteomes" id="UP000234662"/>
    </source>
</evidence>
<protein>
    <submittedName>
        <fullName evidence="2">Uncharacterized protein</fullName>
    </submittedName>
</protein>
<name>A0A2I1RD53_9ACTN</name>
<evidence type="ECO:0000256" key="1">
    <source>
        <dbReference type="SAM" id="MobiDB-lite"/>
    </source>
</evidence>
<comment type="caution">
    <text evidence="2">The sequence shown here is derived from an EMBL/GenBank/DDBJ whole genome shotgun (WGS) entry which is preliminary data.</text>
</comment>
<dbReference type="Proteomes" id="UP000234662">
    <property type="component" value="Unassembled WGS sequence"/>
</dbReference>
<dbReference type="AlphaFoldDB" id="A0A2I1RD53"/>
<feature type="compositionally biased region" description="Basic and acidic residues" evidence="1">
    <location>
        <begin position="97"/>
        <end position="107"/>
    </location>
</feature>